<protein>
    <submittedName>
        <fullName evidence="1">Uncharacterized protein</fullName>
    </submittedName>
</protein>
<organism evidence="1">
    <name type="scientific">Arundo donax</name>
    <name type="common">Giant reed</name>
    <name type="synonym">Donax arundinaceus</name>
    <dbReference type="NCBI Taxonomy" id="35708"/>
    <lineage>
        <taxon>Eukaryota</taxon>
        <taxon>Viridiplantae</taxon>
        <taxon>Streptophyta</taxon>
        <taxon>Embryophyta</taxon>
        <taxon>Tracheophyta</taxon>
        <taxon>Spermatophyta</taxon>
        <taxon>Magnoliopsida</taxon>
        <taxon>Liliopsida</taxon>
        <taxon>Poales</taxon>
        <taxon>Poaceae</taxon>
        <taxon>PACMAD clade</taxon>
        <taxon>Arundinoideae</taxon>
        <taxon>Arundineae</taxon>
        <taxon>Arundo</taxon>
    </lineage>
</organism>
<reference evidence="1" key="1">
    <citation type="submission" date="2014-09" db="EMBL/GenBank/DDBJ databases">
        <authorList>
            <person name="Magalhaes I.L.F."/>
            <person name="Oliveira U."/>
            <person name="Santos F.R."/>
            <person name="Vidigal T.H.D.A."/>
            <person name="Brescovit A.D."/>
            <person name="Santos A.J."/>
        </authorList>
    </citation>
    <scope>NUCLEOTIDE SEQUENCE</scope>
    <source>
        <tissue evidence="1">Shoot tissue taken approximately 20 cm above the soil surface</tissue>
    </source>
</reference>
<evidence type="ECO:0000313" key="1">
    <source>
        <dbReference type="EMBL" id="JAD23302.1"/>
    </source>
</evidence>
<sequence>MYASLFCYWHLQHEHCTGSTLVDDHRFCLDENFKGIFLKRYF</sequence>
<reference evidence="1" key="2">
    <citation type="journal article" date="2015" name="Data Brief">
        <title>Shoot transcriptome of the giant reed, Arundo donax.</title>
        <authorList>
            <person name="Barrero R.A."/>
            <person name="Guerrero F.D."/>
            <person name="Moolhuijzen P."/>
            <person name="Goolsby J.A."/>
            <person name="Tidwell J."/>
            <person name="Bellgard S.E."/>
            <person name="Bellgard M.I."/>
        </authorList>
    </citation>
    <scope>NUCLEOTIDE SEQUENCE</scope>
    <source>
        <tissue evidence="1">Shoot tissue taken approximately 20 cm above the soil surface</tissue>
    </source>
</reference>
<name>A0A0A8YL88_ARUDO</name>
<dbReference type="EMBL" id="GBRH01274593">
    <property type="protein sequence ID" value="JAD23302.1"/>
    <property type="molecule type" value="Transcribed_RNA"/>
</dbReference>
<dbReference type="AlphaFoldDB" id="A0A0A8YL88"/>
<accession>A0A0A8YL88</accession>
<proteinExistence type="predicted"/>